<dbReference type="InterPro" id="IPR000847">
    <property type="entry name" value="LysR_HTH_N"/>
</dbReference>
<evidence type="ECO:0000313" key="2">
    <source>
        <dbReference type="EMBL" id="MBM6850315.1"/>
    </source>
</evidence>
<dbReference type="RefSeq" id="WP_204802197.1">
    <property type="nucleotide sequence ID" value="NZ_JACSNX010000002.1"/>
</dbReference>
<dbReference type="Pfam" id="PF00126">
    <property type="entry name" value="HTH_1"/>
    <property type="match status" value="1"/>
</dbReference>
<comment type="caution">
    <text evidence="2">The sequence shown here is derived from an EMBL/GenBank/DDBJ whole genome shotgun (WGS) entry which is preliminary data.</text>
</comment>
<dbReference type="PANTHER" id="PTHR30432">
    <property type="entry name" value="TRANSCRIPTIONAL REGULATOR MODE"/>
    <property type="match status" value="1"/>
</dbReference>
<proteinExistence type="predicted"/>
<evidence type="ECO:0000259" key="1">
    <source>
        <dbReference type="Pfam" id="PF00126"/>
    </source>
</evidence>
<name>A0ABS2FSK5_9FIRM</name>
<dbReference type="Proteomes" id="UP000719500">
    <property type="component" value="Unassembled WGS sequence"/>
</dbReference>
<dbReference type="EMBL" id="JACSNX010000002">
    <property type="protein sequence ID" value="MBM6850315.1"/>
    <property type="molecule type" value="Genomic_DNA"/>
</dbReference>
<protein>
    <submittedName>
        <fullName evidence="2">LysR family transcriptional regulator</fullName>
    </submittedName>
</protein>
<dbReference type="InterPro" id="IPR051815">
    <property type="entry name" value="Molybdate_resp_trans_reg"/>
</dbReference>
<keyword evidence="3" id="KW-1185">Reference proteome</keyword>
<sequence>MAEQTLHLKVTLRIYSDDDQRCFGPGIATLLQRVREHHSLRAGAASMEMAYSKAWRIIRTAEAVFGCKLLSSTIGGPHGGGAVLTPEAERLLAAYETFCAEVGGYAQDRFEAAFGVFQTPPQSSE</sequence>
<reference evidence="2 3" key="1">
    <citation type="journal article" date="2021" name="Sci. Rep.">
        <title>The distribution of antibiotic resistance genes in chicken gut microbiota commensals.</title>
        <authorList>
            <person name="Juricova H."/>
            <person name="Matiasovicova J."/>
            <person name="Kubasova T."/>
            <person name="Cejkova D."/>
            <person name="Rychlik I."/>
        </authorList>
    </citation>
    <scope>NUCLEOTIDE SEQUENCE [LARGE SCALE GENOMIC DNA]</scope>
    <source>
        <strain evidence="2 3">An411</strain>
    </source>
</reference>
<dbReference type="InterPro" id="IPR036388">
    <property type="entry name" value="WH-like_DNA-bd_sf"/>
</dbReference>
<accession>A0ABS2FSK5</accession>
<gene>
    <name evidence="2" type="ORF">H9X91_02530</name>
</gene>
<dbReference type="PANTHER" id="PTHR30432:SF1">
    <property type="entry name" value="DNA-BINDING TRANSCRIPTIONAL DUAL REGULATOR MODE"/>
    <property type="match status" value="1"/>
</dbReference>
<dbReference type="InterPro" id="IPR036390">
    <property type="entry name" value="WH_DNA-bd_sf"/>
</dbReference>
<feature type="domain" description="HTH lysR-type" evidence="1">
    <location>
        <begin position="30"/>
        <end position="89"/>
    </location>
</feature>
<dbReference type="SUPFAM" id="SSF46785">
    <property type="entry name" value="Winged helix' DNA-binding domain"/>
    <property type="match status" value="1"/>
</dbReference>
<dbReference type="Gene3D" id="1.10.10.10">
    <property type="entry name" value="Winged helix-like DNA-binding domain superfamily/Winged helix DNA-binding domain"/>
    <property type="match status" value="1"/>
</dbReference>
<evidence type="ECO:0000313" key="3">
    <source>
        <dbReference type="Proteomes" id="UP000719500"/>
    </source>
</evidence>
<organism evidence="2 3">
    <name type="scientific">Oscillibacter valericigenes</name>
    <dbReference type="NCBI Taxonomy" id="351091"/>
    <lineage>
        <taxon>Bacteria</taxon>
        <taxon>Bacillati</taxon>
        <taxon>Bacillota</taxon>
        <taxon>Clostridia</taxon>
        <taxon>Eubacteriales</taxon>
        <taxon>Oscillospiraceae</taxon>
        <taxon>Oscillibacter</taxon>
    </lineage>
</organism>